<evidence type="ECO:0008006" key="12">
    <source>
        <dbReference type="Google" id="ProtNLM"/>
    </source>
</evidence>
<evidence type="ECO:0000256" key="3">
    <source>
        <dbReference type="ARBA" id="ARBA00022692"/>
    </source>
</evidence>
<dbReference type="PROSITE" id="PS51205">
    <property type="entry name" value="VPS9"/>
    <property type="match status" value="1"/>
</dbReference>
<dbReference type="SUPFAM" id="SSF109993">
    <property type="entry name" value="VPS9 domain"/>
    <property type="match status" value="1"/>
</dbReference>
<dbReference type="InterPro" id="IPR045046">
    <property type="entry name" value="Vps9-like"/>
</dbReference>
<dbReference type="GO" id="GO:0030139">
    <property type="term" value="C:endocytic vesicle"/>
    <property type="evidence" value="ECO:0007669"/>
    <property type="project" value="TreeGrafter"/>
</dbReference>
<dbReference type="InterPro" id="IPR041545">
    <property type="entry name" value="DUF5601"/>
</dbReference>
<dbReference type="AlphaFoldDB" id="A0A5N6Q7N4"/>
<evidence type="ECO:0000256" key="7">
    <source>
        <dbReference type="SAM" id="MobiDB-lite"/>
    </source>
</evidence>
<dbReference type="GO" id="GO:0016192">
    <property type="term" value="P:vesicle-mediated transport"/>
    <property type="evidence" value="ECO:0007669"/>
    <property type="project" value="InterPro"/>
</dbReference>
<keyword evidence="6" id="KW-0694">RNA-binding</keyword>
<dbReference type="InterPro" id="IPR035979">
    <property type="entry name" value="RBD_domain_sf"/>
</dbReference>
<dbReference type="PANTHER" id="PTHR23101">
    <property type="entry name" value="RAB GDP/GTP EXCHANGE FACTOR"/>
    <property type="match status" value="1"/>
</dbReference>
<keyword evidence="4" id="KW-1133">Transmembrane helix</keyword>
<dbReference type="PROSITE" id="PS50102">
    <property type="entry name" value="RRM"/>
    <property type="match status" value="1"/>
</dbReference>
<gene>
    <name evidence="10" type="ORF">E3N88_03182</name>
</gene>
<dbReference type="GO" id="GO:0005829">
    <property type="term" value="C:cytosol"/>
    <property type="evidence" value="ECO:0007669"/>
    <property type="project" value="TreeGrafter"/>
</dbReference>
<organism evidence="10 11">
    <name type="scientific">Mikania micrantha</name>
    <name type="common">bitter vine</name>
    <dbReference type="NCBI Taxonomy" id="192012"/>
    <lineage>
        <taxon>Eukaryota</taxon>
        <taxon>Viridiplantae</taxon>
        <taxon>Streptophyta</taxon>
        <taxon>Embryophyta</taxon>
        <taxon>Tracheophyta</taxon>
        <taxon>Spermatophyta</taxon>
        <taxon>Magnoliopsida</taxon>
        <taxon>eudicotyledons</taxon>
        <taxon>Gunneridae</taxon>
        <taxon>Pentapetalae</taxon>
        <taxon>asterids</taxon>
        <taxon>campanulids</taxon>
        <taxon>Asterales</taxon>
        <taxon>Asteraceae</taxon>
        <taxon>Asteroideae</taxon>
        <taxon>Heliantheae alliance</taxon>
        <taxon>Eupatorieae</taxon>
        <taxon>Mikania</taxon>
    </lineage>
</organism>
<dbReference type="Gene3D" id="3.30.70.330">
    <property type="match status" value="1"/>
</dbReference>
<feature type="region of interest" description="Disordered" evidence="7">
    <location>
        <begin position="784"/>
        <end position="803"/>
    </location>
</feature>
<evidence type="ECO:0000259" key="9">
    <source>
        <dbReference type="PROSITE" id="PS51205"/>
    </source>
</evidence>
<dbReference type="GO" id="GO:0005085">
    <property type="term" value="F:guanyl-nucleotide exchange factor activity"/>
    <property type="evidence" value="ECO:0007669"/>
    <property type="project" value="InterPro"/>
</dbReference>
<dbReference type="GO" id="GO:0016020">
    <property type="term" value="C:membrane"/>
    <property type="evidence" value="ECO:0007669"/>
    <property type="project" value="UniProtKB-SubCell"/>
</dbReference>
<dbReference type="Gene3D" id="1.20.1050.80">
    <property type="entry name" value="VPS9 domain"/>
    <property type="match status" value="1"/>
</dbReference>
<evidence type="ECO:0000313" key="11">
    <source>
        <dbReference type="Proteomes" id="UP000326396"/>
    </source>
</evidence>
<dbReference type="InterPro" id="IPR000612">
    <property type="entry name" value="PMP3"/>
</dbReference>
<dbReference type="GO" id="GO:0003723">
    <property type="term" value="F:RNA binding"/>
    <property type="evidence" value="ECO:0007669"/>
    <property type="project" value="UniProtKB-UniRule"/>
</dbReference>
<evidence type="ECO:0000313" key="10">
    <source>
        <dbReference type="EMBL" id="KAD7480046.1"/>
    </source>
</evidence>
<dbReference type="PANTHER" id="PTHR23101:SF25">
    <property type="entry name" value="GTPASE-ACTIVATING PROTEIN AND VPS9 DOMAIN-CONTAINING PROTEIN 1"/>
    <property type="match status" value="1"/>
</dbReference>
<dbReference type="InterPro" id="IPR012677">
    <property type="entry name" value="Nucleotide-bd_a/b_plait_sf"/>
</dbReference>
<comment type="similarity">
    <text evidence="2">Belongs to the UPF0057 (PMP3) family.</text>
</comment>
<dbReference type="Pfam" id="PF01679">
    <property type="entry name" value="Pmp3"/>
    <property type="match status" value="1"/>
</dbReference>
<dbReference type="SUPFAM" id="SSF54928">
    <property type="entry name" value="RNA-binding domain, RBD"/>
    <property type="match status" value="1"/>
</dbReference>
<feature type="region of interest" description="Disordered" evidence="7">
    <location>
        <begin position="663"/>
        <end position="706"/>
    </location>
</feature>
<comment type="caution">
    <text evidence="10">The sequence shown here is derived from an EMBL/GenBank/DDBJ whole genome shotgun (WGS) entry which is preliminary data.</text>
</comment>
<dbReference type="Gene3D" id="1.10.246.120">
    <property type="match status" value="1"/>
</dbReference>
<evidence type="ECO:0000259" key="8">
    <source>
        <dbReference type="PROSITE" id="PS50102"/>
    </source>
</evidence>
<dbReference type="PROSITE" id="PS01309">
    <property type="entry name" value="UPF0057"/>
    <property type="match status" value="1"/>
</dbReference>
<evidence type="ECO:0000256" key="5">
    <source>
        <dbReference type="ARBA" id="ARBA00023136"/>
    </source>
</evidence>
<proteinExistence type="inferred from homology"/>
<evidence type="ECO:0000256" key="6">
    <source>
        <dbReference type="PROSITE-ProRule" id="PRU00176"/>
    </source>
</evidence>
<reference evidence="10 11" key="1">
    <citation type="submission" date="2019-05" db="EMBL/GenBank/DDBJ databases">
        <title>Mikania micrantha, genome provides insights into the molecular mechanism of rapid growth.</title>
        <authorList>
            <person name="Liu B."/>
        </authorList>
    </citation>
    <scope>NUCLEOTIDE SEQUENCE [LARGE SCALE GENOMIC DNA]</scope>
    <source>
        <strain evidence="10">NLD-2019</strain>
        <tissue evidence="10">Leaf</tissue>
    </source>
</reference>
<keyword evidence="3" id="KW-0812">Transmembrane</keyword>
<dbReference type="Pfam" id="PF00076">
    <property type="entry name" value="RRM_1"/>
    <property type="match status" value="1"/>
</dbReference>
<feature type="domain" description="VPS9" evidence="9">
    <location>
        <begin position="495"/>
        <end position="639"/>
    </location>
</feature>
<accession>A0A5N6Q7N4</accession>
<keyword evidence="5" id="KW-0472">Membrane</keyword>
<feature type="compositionally biased region" description="Basic and acidic residues" evidence="7">
    <location>
        <begin position="672"/>
        <end position="681"/>
    </location>
</feature>
<dbReference type="InterPro" id="IPR003123">
    <property type="entry name" value="VPS9"/>
</dbReference>
<dbReference type="Pfam" id="PF18151">
    <property type="entry name" value="DUF5601"/>
    <property type="match status" value="1"/>
</dbReference>
<feature type="domain" description="RRM" evidence="8">
    <location>
        <begin position="22"/>
        <end position="99"/>
    </location>
</feature>
<dbReference type="FunFam" id="1.20.1050.80:FF:000007">
    <property type="entry name" value="Vacuolar protein sorting-associated protein 9A"/>
    <property type="match status" value="1"/>
</dbReference>
<dbReference type="InterPro" id="IPR037191">
    <property type="entry name" value="VPS9_dom_sf"/>
</dbReference>
<comment type="subcellular location">
    <subcellularLocation>
        <location evidence="1">Membrane</location>
    </subcellularLocation>
</comment>
<protein>
    <recommendedName>
        <fullName evidence="12">RRM domain-containing protein</fullName>
    </recommendedName>
</protein>
<sequence>MTMMSNNNNAGVVRPFGDTRLTKVFIGGLAWETPKDAISDHFRKYGDILEAVIISDKTTGRSKGYGFVTFKDPESAEKACEDPTPVISGRRANCNLASLGARRRRMLTAVPSPSPPPHPQTGQNVIVGPRYAGAITPPLSHVQWYHSSTPTPASPYNHHHQTAMPYFSWAYVQNYLSYKFCIAQKLGYTGGAYMSGGHYSLMYPGQAAVSAHTLMPMYPMYQHHQSQAMGLPAQFLYAPTSAGPTIYSKPTQIAPTPAYGPSEKKIAMLLLRSIHQAIMGTETFVEIILAIILPPVGVFLRYGCGETQKAGLKKKSHWRPGSRKPGGLHRIRRWRRKVSVDSLRKPEASHTLDLIWRDLVQNLKTVCHVETLASSNRLQIKPDPISTMDNAEPFSASTAPLTWHDFLERMRHPSASEFVKSIKTFIVSFSNKPPDPEKDSASVQEFLSNMESSFRAHPLWAGRSEEELDSAGEGLEKYIMTKLFTRVFATHSDDVKVDDELYEKLALVQQFIRPEHLDIKPAYQNETSWLLAQKELQKINLYKAPRDKLVCILSCCKVISNLLYNASTDANESLPGADEFLPVLIYVTIKANPPQLHSNLLYIQRYRRESRLVGEAAYFFTNMLSAESFVMNINGESLSMDETEFQKNMDTAQALIYGLSGDYDSGQSQNKSEPKEIREENSAVAVESTNEESNMKDQPVSKIPSVSDLENKGADMILKDETLIKEFRNFPYLYSEAGDLTMGDVEDLLNSYKQLVMMYVSLAKGSGVLASSSQLVEIQNDSATTNDAAADAKGNTDTFSGNLEAKLVEEVESPAEEKIQ</sequence>
<dbReference type="InterPro" id="IPR000504">
    <property type="entry name" value="RRM_dom"/>
</dbReference>
<dbReference type="Pfam" id="PF02204">
    <property type="entry name" value="VPS9"/>
    <property type="match status" value="1"/>
</dbReference>
<dbReference type="GO" id="GO:0031267">
    <property type="term" value="F:small GTPase binding"/>
    <property type="evidence" value="ECO:0007669"/>
    <property type="project" value="TreeGrafter"/>
</dbReference>
<dbReference type="SMART" id="SM00360">
    <property type="entry name" value="RRM"/>
    <property type="match status" value="1"/>
</dbReference>
<evidence type="ECO:0000256" key="4">
    <source>
        <dbReference type="ARBA" id="ARBA00022989"/>
    </source>
</evidence>
<evidence type="ECO:0000256" key="2">
    <source>
        <dbReference type="ARBA" id="ARBA00009530"/>
    </source>
</evidence>
<keyword evidence="11" id="KW-1185">Reference proteome</keyword>
<dbReference type="OrthoDB" id="300289at2759"/>
<dbReference type="Proteomes" id="UP000326396">
    <property type="component" value="Linkage Group LG1"/>
</dbReference>
<dbReference type="SMART" id="SM00167">
    <property type="entry name" value="VPS9"/>
    <property type="match status" value="1"/>
</dbReference>
<name>A0A5N6Q7N4_9ASTR</name>
<evidence type="ECO:0000256" key="1">
    <source>
        <dbReference type="ARBA" id="ARBA00004370"/>
    </source>
</evidence>
<dbReference type="EMBL" id="SZYD01000001">
    <property type="protein sequence ID" value="KAD7480046.1"/>
    <property type="molecule type" value="Genomic_DNA"/>
</dbReference>
<feature type="compositionally biased region" description="Low complexity" evidence="7">
    <location>
        <begin position="784"/>
        <end position="798"/>
    </location>
</feature>